<feature type="domain" description="DUF732" evidence="2">
    <location>
        <begin position="29"/>
        <end position="100"/>
    </location>
</feature>
<name>A0A1X1YBB0_9MYCO</name>
<dbReference type="AlphaFoldDB" id="A0A1X1YBB0"/>
<feature type="signal peptide" evidence="1">
    <location>
        <begin position="1"/>
        <end position="26"/>
    </location>
</feature>
<dbReference type="Proteomes" id="UP000193866">
    <property type="component" value="Unassembled WGS sequence"/>
</dbReference>
<comment type="caution">
    <text evidence="3">The sequence shown here is derived from an EMBL/GenBank/DDBJ whole genome shotgun (WGS) entry which is preliminary data.</text>
</comment>
<dbReference type="STRING" id="1108812.AWC16_19660"/>
<evidence type="ECO:0000256" key="1">
    <source>
        <dbReference type="SAM" id="SignalP"/>
    </source>
</evidence>
<gene>
    <name evidence="3" type="ORF">AWC16_19660</name>
</gene>
<sequence>MMTARKPALAALAAVALLGPAAPAAAEPADGGFLSALDKMGISYPNAADAVAGGLAVCRYIAEGHSPNQAAKGVKNANPSLTLTRASQFVAIARATYCDQA</sequence>
<organism evidence="3 4">
    <name type="scientific">Mycolicibacter longobardus</name>
    <dbReference type="NCBI Taxonomy" id="1108812"/>
    <lineage>
        <taxon>Bacteria</taxon>
        <taxon>Bacillati</taxon>
        <taxon>Actinomycetota</taxon>
        <taxon>Actinomycetes</taxon>
        <taxon>Mycobacteriales</taxon>
        <taxon>Mycobacteriaceae</taxon>
        <taxon>Mycolicibacter</taxon>
    </lineage>
</organism>
<evidence type="ECO:0000313" key="4">
    <source>
        <dbReference type="Proteomes" id="UP000193866"/>
    </source>
</evidence>
<dbReference type="EMBL" id="LQPG01000037">
    <property type="protein sequence ID" value="ORW08314.1"/>
    <property type="molecule type" value="Genomic_DNA"/>
</dbReference>
<proteinExistence type="predicted"/>
<evidence type="ECO:0000313" key="3">
    <source>
        <dbReference type="EMBL" id="ORW08314.1"/>
    </source>
</evidence>
<dbReference type="Pfam" id="PF05305">
    <property type="entry name" value="DUF732"/>
    <property type="match status" value="1"/>
</dbReference>
<protein>
    <recommendedName>
        <fullName evidence="2">DUF732 domain-containing protein</fullName>
    </recommendedName>
</protein>
<reference evidence="3 4" key="1">
    <citation type="submission" date="2016-01" db="EMBL/GenBank/DDBJ databases">
        <title>The new phylogeny of the genus Mycobacterium.</title>
        <authorList>
            <person name="Tarcisio F."/>
            <person name="Conor M."/>
            <person name="Antonella G."/>
            <person name="Elisabetta G."/>
            <person name="Giulia F.S."/>
            <person name="Sara T."/>
            <person name="Anna F."/>
            <person name="Clotilde B."/>
            <person name="Roberto B."/>
            <person name="Veronica D.S."/>
            <person name="Fabio R."/>
            <person name="Monica P."/>
            <person name="Olivier J."/>
            <person name="Enrico T."/>
            <person name="Nicola S."/>
        </authorList>
    </citation>
    <scope>NUCLEOTIDE SEQUENCE [LARGE SCALE GENOMIC DNA]</scope>
    <source>
        <strain evidence="3 4">DSM 45394</strain>
    </source>
</reference>
<dbReference type="InterPro" id="IPR007969">
    <property type="entry name" value="DUF732"/>
</dbReference>
<accession>A0A1X1YBB0</accession>
<keyword evidence="4" id="KW-1185">Reference proteome</keyword>
<keyword evidence="1" id="KW-0732">Signal</keyword>
<feature type="chain" id="PRO_5012507436" description="DUF732 domain-containing protein" evidence="1">
    <location>
        <begin position="27"/>
        <end position="101"/>
    </location>
</feature>
<evidence type="ECO:0000259" key="2">
    <source>
        <dbReference type="Pfam" id="PF05305"/>
    </source>
</evidence>